<comment type="similarity">
    <text evidence="5 6">Belongs to the adenylate kinase family.</text>
</comment>
<dbReference type="GO" id="GO:0005524">
    <property type="term" value="F:ATP binding"/>
    <property type="evidence" value="ECO:0007669"/>
    <property type="project" value="UniProtKB-UniRule"/>
</dbReference>
<accession>A0A2M8KIJ0</accession>
<evidence type="ECO:0000256" key="5">
    <source>
        <dbReference type="HAMAP-Rule" id="MF_00235"/>
    </source>
</evidence>
<dbReference type="InterPro" id="IPR027417">
    <property type="entry name" value="P-loop_NTPase"/>
</dbReference>
<feature type="binding site" evidence="5">
    <location>
        <position position="155"/>
    </location>
    <ligand>
        <name>Zn(2+)</name>
        <dbReference type="ChEBI" id="CHEBI:29105"/>
        <note>structural</note>
    </ligand>
</feature>
<keyword evidence="5" id="KW-0963">Cytoplasm</keyword>
<comment type="function">
    <text evidence="5">Catalyzes the reversible transfer of the terminal phosphate group between ATP and AMP. Plays an important role in cellular energy homeostasis and in adenine nucleotide metabolism.</text>
</comment>
<feature type="binding site" evidence="5">
    <location>
        <position position="54"/>
    </location>
    <ligand>
        <name>AMP</name>
        <dbReference type="ChEBI" id="CHEBI:456215"/>
    </ligand>
</feature>
<dbReference type="HAMAP" id="MF_00235">
    <property type="entry name" value="Adenylate_kinase_Adk"/>
    <property type="match status" value="1"/>
</dbReference>
<feature type="binding site" evidence="5">
    <location>
        <position position="59"/>
    </location>
    <ligand>
        <name>AMP</name>
        <dbReference type="ChEBI" id="CHEBI:456215"/>
    </ligand>
</feature>
<feature type="binding site" evidence="5">
    <location>
        <begin position="33"/>
        <end position="38"/>
    </location>
    <ligand>
        <name>ATP</name>
        <dbReference type="ChEBI" id="CHEBI:30616"/>
    </ligand>
</feature>
<dbReference type="SUPFAM" id="SSF52540">
    <property type="entry name" value="P-loop containing nucleoside triphosphate hydrolases"/>
    <property type="match status" value="1"/>
</dbReference>
<keyword evidence="5" id="KW-0862">Zinc</keyword>
<feature type="binding site" evidence="5">
    <location>
        <position position="177"/>
    </location>
    <ligand>
        <name>Zn(2+)</name>
        <dbReference type="ChEBI" id="CHEBI:29105"/>
        <note>structural</note>
    </ligand>
</feature>
<dbReference type="CDD" id="cd01428">
    <property type="entry name" value="ADK"/>
    <property type="match status" value="1"/>
</dbReference>
<dbReference type="Pfam" id="PF00406">
    <property type="entry name" value="ADK"/>
    <property type="match status" value="1"/>
</dbReference>
<evidence type="ECO:0000256" key="7">
    <source>
        <dbReference type="RuleBase" id="RU003331"/>
    </source>
</evidence>
<feature type="binding site" evidence="5">
    <location>
        <position position="158"/>
    </location>
    <ligand>
        <name>Zn(2+)</name>
        <dbReference type="ChEBI" id="CHEBI:29105"/>
        <note>structural</note>
    </ligand>
</feature>
<evidence type="ECO:0000256" key="2">
    <source>
        <dbReference type="ARBA" id="ARBA00022727"/>
    </source>
</evidence>
<reference evidence="9" key="1">
    <citation type="submission" date="2017-09" db="EMBL/GenBank/DDBJ databases">
        <title>Depth-based differentiation of microbial function through sediment-hosted aquifers and enrichment of novel symbionts in the deep terrestrial subsurface.</title>
        <authorList>
            <person name="Probst A.J."/>
            <person name="Ladd B."/>
            <person name="Jarett J.K."/>
            <person name="Geller-Mcgrath D.E."/>
            <person name="Sieber C.M.K."/>
            <person name="Emerson J.B."/>
            <person name="Anantharaman K."/>
            <person name="Thomas B.C."/>
            <person name="Malmstrom R."/>
            <person name="Stieglmeier M."/>
            <person name="Klingl A."/>
            <person name="Woyke T."/>
            <person name="Ryan C.M."/>
            <person name="Banfield J.F."/>
        </authorList>
    </citation>
    <scope>NUCLEOTIDE SEQUENCE [LARGE SCALE GENOMIC DNA]</scope>
</reference>
<dbReference type="PRINTS" id="PR00094">
    <property type="entry name" value="ADENYLTKNASE"/>
</dbReference>
<comment type="catalytic activity">
    <reaction evidence="5 7">
        <text>AMP + ATP = 2 ADP</text>
        <dbReference type="Rhea" id="RHEA:12973"/>
        <dbReference type="ChEBI" id="CHEBI:30616"/>
        <dbReference type="ChEBI" id="CHEBI:456215"/>
        <dbReference type="ChEBI" id="CHEBI:456216"/>
        <dbReference type="EC" id="2.7.4.3"/>
    </reaction>
</comment>
<dbReference type="Proteomes" id="UP000231086">
    <property type="component" value="Unassembled WGS sequence"/>
</dbReference>
<dbReference type="PANTHER" id="PTHR23359">
    <property type="entry name" value="NUCLEOTIDE KINASE"/>
    <property type="match status" value="1"/>
</dbReference>
<dbReference type="UniPathway" id="UPA00588">
    <property type="reaction ID" value="UER00649"/>
</dbReference>
<dbReference type="GO" id="GO:0004017">
    <property type="term" value="F:AMP kinase activity"/>
    <property type="evidence" value="ECO:0007669"/>
    <property type="project" value="UniProtKB-UniRule"/>
</dbReference>
<dbReference type="InterPro" id="IPR000850">
    <property type="entry name" value="Adenylat/UMP-CMP_kin"/>
</dbReference>
<comment type="domain">
    <text evidence="5">Consists of three domains, a large central CORE domain and two small peripheral domains, NMPbind and LID, which undergo movements during catalysis. The LID domain closes over the site of phosphoryl transfer upon ATP binding. Assembling and dissambling the active center during each catalytic cycle provides an effective means to prevent ATP hydrolysis. Some bacteria have evolved a zinc-coordinating structure that stabilizes the LID domain.</text>
</comment>
<organism evidence="8 9">
    <name type="scientific">Candidatus Portnoybacteria bacterium CG10_big_fil_rev_8_21_14_0_10_44_7</name>
    <dbReference type="NCBI Taxonomy" id="1974816"/>
    <lineage>
        <taxon>Bacteria</taxon>
        <taxon>Candidatus Portnoyibacteriota</taxon>
    </lineage>
</organism>
<evidence type="ECO:0000313" key="8">
    <source>
        <dbReference type="EMBL" id="PJE59730.1"/>
    </source>
</evidence>
<dbReference type="Gene3D" id="3.40.50.300">
    <property type="entry name" value="P-loop containing nucleotide triphosphate hydrolases"/>
    <property type="match status" value="1"/>
</dbReference>
<keyword evidence="2 5" id="KW-0545">Nucleotide biosynthesis</keyword>
<feature type="region of interest" description="NMP" evidence="5">
    <location>
        <begin position="53"/>
        <end position="82"/>
    </location>
</feature>
<feature type="binding site" evidence="5">
    <location>
        <position position="223"/>
    </location>
    <ligand>
        <name>ATP</name>
        <dbReference type="ChEBI" id="CHEBI:30616"/>
    </ligand>
</feature>
<evidence type="ECO:0000256" key="1">
    <source>
        <dbReference type="ARBA" id="ARBA00022679"/>
    </source>
</evidence>
<dbReference type="GO" id="GO:0044209">
    <property type="term" value="P:AMP salvage"/>
    <property type="evidence" value="ECO:0007669"/>
    <property type="project" value="UniProtKB-UniRule"/>
</dbReference>
<comment type="caution">
    <text evidence="8">The sequence shown here is derived from an EMBL/GenBank/DDBJ whole genome shotgun (WGS) entry which is preliminary data.</text>
</comment>
<evidence type="ECO:0000256" key="3">
    <source>
        <dbReference type="ARBA" id="ARBA00022741"/>
    </source>
</evidence>
<dbReference type="EMBL" id="PFEA01000037">
    <property type="protein sequence ID" value="PJE59730.1"/>
    <property type="molecule type" value="Genomic_DNA"/>
</dbReference>
<keyword evidence="1 5" id="KW-0808">Transferase</keyword>
<feature type="binding site" evidence="5">
    <location>
        <position position="152"/>
    </location>
    <ligand>
        <name>ATP</name>
        <dbReference type="ChEBI" id="CHEBI:30616"/>
    </ligand>
</feature>
<dbReference type="EC" id="2.7.4.3" evidence="5 7"/>
<keyword evidence="5" id="KW-0479">Metal-binding</keyword>
<gene>
    <name evidence="5" type="primary">adk</name>
    <name evidence="8" type="ORF">COU85_02075</name>
</gene>
<proteinExistence type="inferred from homology"/>
<dbReference type="GO" id="GO:0005737">
    <property type="term" value="C:cytoplasm"/>
    <property type="evidence" value="ECO:0007669"/>
    <property type="project" value="UniProtKB-SubCell"/>
</dbReference>
<dbReference type="GO" id="GO:0008270">
    <property type="term" value="F:zinc ion binding"/>
    <property type="evidence" value="ECO:0007669"/>
    <property type="project" value="UniProtKB-UniRule"/>
</dbReference>
<comment type="pathway">
    <text evidence="5">Purine metabolism; AMP biosynthesis via salvage pathway; AMP from ADP: step 1/1.</text>
</comment>
<comment type="subcellular location">
    <subcellularLocation>
        <location evidence="5 7">Cytoplasm</location>
    </subcellularLocation>
</comment>
<keyword evidence="4 5" id="KW-0418">Kinase</keyword>
<protein>
    <recommendedName>
        <fullName evidence="5 7">Adenylate kinase</fullName>
        <shortName evidence="5">AK</shortName>
        <ecNumber evidence="5 7">2.7.4.3</ecNumber>
    </recommendedName>
    <alternativeName>
        <fullName evidence="5">ATP-AMP transphosphorylase</fullName>
    </alternativeName>
    <alternativeName>
        <fullName evidence="5">ATP:AMP phosphotransferase</fullName>
    </alternativeName>
    <alternativeName>
        <fullName evidence="5">Adenylate monophosphate kinase</fullName>
    </alternativeName>
</protein>
<comment type="caution">
    <text evidence="5">Lacks conserved residue(s) required for the propagation of feature annotation.</text>
</comment>
<feature type="binding site" evidence="5">
    <location>
        <position position="184"/>
    </location>
    <ligand>
        <name>AMP</name>
        <dbReference type="ChEBI" id="CHEBI:456215"/>
    </ligand>
</feature>
<keyword evidence="3 5" id="KW-0547">Nucleotide-binding</keyword>
<feature type="binding site" evidence="5">
    <location>
        <position position="195"/>
    </location>
    <ligand>
        <name>AMP</name>
        <dbReference type="ChEBI" id="CHEBI:456215"/>
    </ligand>
</feature>
<dbReference type="AlphaFoldDB" id="A0A2M8KIJ0"/>
<evidence type="ECO:0000256" key="6">
    <source>
        <dbReference type="RuleBase" id="RU003330"/>
    </source>
</evidence>
<comment type="subunit">
    <text evidence="5 7">Monomer.</text>
</comment>
<feature type="binding site" evidence="5">
    <location>
        <position position="174"/>
    </location>
    <ligand>
        <name>Zn(2+)</name>
        <dbReference type="ChEBI" id="CHEBI:29105"/>
        <note>structural</note>
    </ligand>
</feature>
<keyword evidence="5 7" id="KW-0067">ATP-binding</keyword>
<evidence type="ECO:0000313" key="9">
    <source>
        <dbReference type="Proteomes" id="UP000231086"/>
    </source>
</evidence>
<sequence length="239" mass="27815">MAYRWWLIKFFVCTINQLILMEQKIYLLFGRSGCGKGTQAELLAKKLNLPTFSSGDMLRAKLQETDFTARKLKKVIEGGQLAPTFYIFQLWVRKFEELKDNSGFAGIIMDGSPRTLTEAQLLQEAFGWYEWQAFPILIDISRQEAENRLIRRRICQNCGQLIPFVGQYKKIKKCDRCGGELIHRSDDETTAIKKRLDYYEKHVQPAVDYYEQQGALIKINGEQPIKKVFDELLSKIENQ</sequence>
<evidence type="ECO:0000256" key="4">
    <source>
        <dbReference type="ARBA" id="ARBA00022777"/>
    </source>
</evidence>
<name>A0A2M8KIJ0_9BACT</name>